<evidence type="ECO:0000313" key="7">
    <source>
        <dbReference type="Proteomes" id="UP000244064"/>
    </source>
</evidence>
<comment type="similarity">
    <text evidence="2">Belongs to the universal stress protein A family.</text>
</comment>
<dbReference type="EMBL" id="QASN01000002">
    <property type="protein sequence ID" value="PTU76175.1"/>
    <property type="molecule type" value="Genomic_DNA"/>
</dbReference>
<evidence type="ECO:0000256" key="1">
    <source>
        <dbReference type="ARBA" id="ARBA00004496"/>
    </source>
</evidence>
<reference evidence="6 7" key="1">
    <citation type="submission" date="2018-04" db="EMBL/GenBank/DDBJ databases">
        <title>Pseudomonas sp. nov., isolated from mangrove soil.</title>
        <authorList>
            <person name="Chen C."/>
        </authorList>
    </citation>
    <scope>NUCLEOTIDE SEQUENCE [LARGE SCALE GENOMIC DNA]</scope>
    <source>
        <strain evidence="6 7">TC-11</strain>
    </source>
</reference>
<feature type="domain" description="UspA" evidence="5">
    <location>
        <begin position="172"/>
        <end position="298"/>
    </location>
</feature>
<evidence type="ECO:0000313" key="6">
    <source>
        <dbReference type="EMBL" id="PTU76175.1"/>
    </source>
</evidence>
<evidence type="ECO:0000256" key="2">
    <source>
        <dbReference type="ARBA" id="ARBA00008791"/>
    </source>
</evidence>
<gene>
    <name evidence="6" type="ORF">DBO85_00605</name>
</gene>
<dbReference type="GO" id="GO:0005737">
    <property type="term" value="C:cytoplasm"/>
    <property type="evidence" value="ECO:0007669"/>
    <property type="project" value="UniProtKB-SubCell"/>
</dbReference>
<dbReference type="Proteomes" id="UP000244064">
    <property type="component" value="Unassembled WGS sequence"/>
</dbReference>
<dbReference type="InterPro" id="IPR006015">
    <property type="entry name" value="Universal_stress_UspA"/>
</dbReference>
<evidence type="ECO:0000256" key="3">
    <source>
        <dbReference type="ARBA" id="ARBA00022490"/>
    </source>
</evidence>
<feature type="domain" description="UspA" evidence="5">
    <location>
        <begin position="3"/>
        <end position="145"/>
    </location>
</feature>
<name>A0A2T5PEK6_9PSED</name>
<comment type="subcellular location">
    <subcellularLocation>
        <location evidence="1">Cytoplasm</location>
    </subcellularLocation>
</comment>
<proteinExistence type="inferred from homology"/>
<dbReference type="InterPro" id="IPR006016">
    <property type="entry name" value="UspA"/>
</dbReference>
<sequence>MKFERLLVLIDAERKDQPALQRAAWLAERTGAELHLLLCAFSSSLDHNLFLEGPRLEQARDAFLEERRNWLDTLAAPLRSNGGKVHTRVIWSKQRQRASLDAISALQPDLVFKSAHHHGLLKRLLLSNSDWELLRHCPAPLWLVHHGEWQARKLCAALDPLHSADKPAALDHRLIDIAGELATQLGLEPHYLHSFAPLPRSLVFDLEMVMSYEQYSSKCASQHREAFEQLLAQHTIPPTSSHLLEGYAEQRIPAFVREQGIDLLLMGAISRGQLDAAIIGNTAERVLDEVECDLLVVKPATTP</sequence>
<comment type="function">
    <text evidence="4">Required for resistance to DNA-damaging agents.</text>
</comment>
<dbReference type="PANTHER" id="PTHR47892">
    <property type="entry name" value="UNIVERSAL STRESS PROTEIN E"/>
    <property type="match status" value="1"/>
</dbReference>
<keyword evidence="7" id="KW-1185">Reference proteome</keyword>
<dbReference type="SUPFAM" id="SSF52402">
    <property type="entry name" value="Adenine nucleotide alpha hydrolases-like"/>
    <property type="match status" value="2"/>
</dbReference>
<dbReference type="PRINTS" id="PR01438">
    <property type="entry name" value="UNVRSLSTRESS"/>
</dbReference>
<dbReference type="Gene3D" id="3.40.50.12370">
    <property type="match status" value="1"/>
</dbReference>
<dbReference type="OrthoDB" id="239260at2"/>
<dbReference type="PANTHER" id="PTHR47892:SF1">
    <property type="entry name" value="UNIVERSAL STRESS PROTEIN E"/>
    <property type="match status" value="1"/>
</dbReference>
<dbReference type="Pfam" id="PF00582">
    <property type="entry name" value="Usp"/>
    <property type="match status" value="2"/>
</dbReference>
<protein>
    <submittedName>
        <fullName evidence="6">Universal stress protein UspA</fullName>
    </submittedName>
</protein>
<comment type="caution">
    <text evidence="6">The sequence shown here is derived from an EMBL/GenBank/DDBJ whole genome shotgun (WGS) entry which is preliminary data.</text>
</comment>
<keyword evidence="3" id="KW-0963">Cytoplasm</keyword>
<evidence type="ECO:0000256" key="4">
    <source>
        <dbReference type="ARBA" id="ARBA00037131"/>
    </source>
</evidence>
<organism evidence="6 7">
    <name type="scientific">Pseudomonas mangrovi</name>
    <dbReference type="NCBI Taxonomy" id="2161748"/>
    <lineage>
        <taxon>Bacteria</taxon>
        <taxon>Pseudomonadati</taxon>
        <taxon>Pseudomonadota</taxon>
        <taxon>Gammaproteobacteria</taxon>
        <taxon>Pseudomonadales</taxon>
        <taxon>Pseudomonadaceae</taxon>
        <taxon>Pseudomonas</taxon>
    </lineage>
</organism>
<dbReference type="RefSeq" id="WP_108104251.1">
    <property type="nucleotide sequence ID" value="NZ_QASN01000002.1"/>
</dbReference>
<dbReference type="AlphaFoldDB" id="A0A2T5PEK6"/>
<evidence type="ECO:0000259" key="5">
    <source>
        <dbReference type="Pfam" id="PF00582"/>
    </source>
</evidence>
<accession>A0A2T5PEK6</accession>